<dbReference type="SMART" id="SM00220">
    <property type="entry name" value="S_TKc"/>
    <property type="match status" value="1"/>
</dbReference>
<gene>
    <name evidence="3" type="primary">LOC114478644</name>
</gene>
<dbReference type="PROSITE" id="PS00108">
    <property type="entry name" value="PROTEIN_KINASE_ST"/>
    <property type="match status" value="1"/>
</dbReference>
<dbReference type="PANTHER" id="PTHR44167:SF32">
    <property type="entry name" value="CBL-INTERACTING SERINE_THREONINE-PROTEIN KINASE 25-LIKE"/>
    <property type="match status" value="1"/>
</dbReference>
<dbReference type="Proteomes" id="UP000694680">
    <property type="component" value="Chromosome 16"/>
</dbReference>
<dbReference type="InterPro" id="IPR000719">
    <property type="entry name" value="Prot_kinase_dom"/>
</dbReference>
<organism evidence="3 4">
    <name type="scientific">Gouania willdenowi</name>
    <name type="common">Blunt-snouted clingfish</name>
    <name type="synonym">Lepadogaster willdenowi</name>
    <dbReference type="NCBI Taxonomy" id="441366"/>
    <lineage>
        <taxon>Eukaryota</taxon>
        <taxon>Metazoa</taxon>
        <taxon>Chordata</taxon>
        <taxon>Craniata</taxon>
        <taxon>Vertebrata</taxon>
        <taxon>Euteleostomi</taxon>
        <taxon>Actinopterygii</taxon>
        <taxon>Neopterygii</taxon>
        <taxon>Teleostei</taxon>
        <taxon>Neoteleostei</taxon>
        <taxon>Acanthomorphata</taxon>
        <taxon>Ovalentaria</taxon>
        <taxon>Blenniimorphae</taxon>
        <taxon>Blenniiformes</taxon>
        <taxon>Gobiesocoidei</taxon>
        <taxon>Gobiesocidae</taxon>
        <taxon>Gobiesocinae</taxon>
        <taxon>Gouania</taxon>
    </lineage>
</organism>
<dbReference type="GO" id="GO:0004674">
    <property type="term" value="F:protein serine/threonine kinase activity"/>
    <property type="evidence" value="ECO:0007669"/>
    <property type="project" value="TreeGrafter"/>
</dbReference>
<sequence>MAYSTQTIAKGCFGKIYKQKYNDTWAAIKKVPQNFIDRKDLERECDVYNKAQHPNIVKLLGNITLTKGLWIIPLEFIFGEDLETTIFKSSRSKVKLTQENKATIIVGMCEGLYYLHCKDIVHQDLKPDNIMVEHATNRAVIIDLGLAKFFRCGLNSAVDMGNEAYGAPEVLRRGSQRDQRSDVWAMGKIIAELCARVRLPTLSVCPEKIKETLKDQPYCKAVCRMVDINPSLRASMGGIIHDIRSAGGKGIVASPPVKKDLLKPPSPTNNAINRSPSPMDRGGTRFNRDPTPMPMDPSPIRRSPSPMHRASPQINKDPPPKQGCPPIFHWERTPRPDLKPLPTKAGLAPSPSLNKAEDKNKNQALALIGGQDITPDFMKMQLYKEATKDLPCNLPTTGKVVIRSYEEKNGEGGKWMQKEVVTQEGKIIKYNDISYNTN</sequence>
<dbReference type="Gene3D" id="1.10.510.10">
    <property type="entry name" value="Transferase(Phosphotransferase) domain 1"/>
    <property type="match status" value="1"/>
</dbReference>
<dbReference type="GO" id="GO:0005524">
    <property type="term" value="F:ATP binding"/>
    <property type="evidence" value="ECO:0007669"/>
    <property type="project" value="InterPro"/>
</dbReference>
<dbReference type="RefSeq" id="XP_028327639.1">
    <property type="nucleotide sequence ID" value="XM_028471838.1"/>
</dbReference>
<keyword evidence="4" id="KW-1185">Reference proteome</keyword>
<dbReference type="Pfam" id="PF00069">
    <property type="entry name" value="Pkinase"/>
    <property type="match status" value="1"/>
</dbReference>
<evidence type="ECO:0000259" key="2">
    <source>
        <dbReference type="PROSITE" id="PS50011"/>
    </source>
</evidence>
<evidence type="ECO:0000256" key="1">
    <source>
        <dbReference type="SAM" id="MobiDB-lite"/>
    </source>
</evidence>
<dbReference type="PANTHER" id="PTHR44167">
    <property type="entry name" value="OVARIAN-SPECIFIC SERINE/THREONINE-PROTEIN KINASE LOK-RELATED"/>
    <property type="match status" value="1"/>
</dbReference>
<reference evidence="3" key="1">
    <citation type="submission" date="2020-06" db="EMBL/GenBank/DDBJ databases">
        <authorList>
            <consortium name="Wellcome Sanger Institute Data Sharing"/>
        </authorList>
    </citation>
    <scope>NUCLEOTIDE SEQUENCE [LARGE SCALE GENOMIC DNA]</scope>
</reference>
<dbReference type="GO" id="GO:0005634">
    <property type="term" value="C:nucleus"/>
    <property type="evidence" value="ECO:0007669"/>
    <property type="project" value="TreeGrafter"/>
</dbReference>
<reference evidence="3" key="3">
    <citation type="submission" date="2025-09" db="UniProtKB">
        <authorList>
            <consortium name="Ensembl"/>
        </authorList>
    </citation>
    <scope>IDENTIFICATION</scope>
</reference>
<dbReference type="PROSITE" id="PS50011">
    <property type="entry name" value="PROTEIN_KINASE_DOM"/>
    <property type="match status" value="1"/>
</dbReference>
<feature type="domain" description="Protein kinase" evidence="2">
    <location>
        <begin position="2"/>
        <end position="244"/>
    </location>
</feature>
<feature type="compositionally biased region" description="Basic and acidic residues" evidence="1">
    <location>
        <begin position="329"/>
        <end position="338"/>
    </location>
</feature>
<dbReference type="Gene3D" id="3.30.200.20">
    <property type="entry name" value="Phosphorylase Kinase, domain 1"/>
    <property type="match status" value="1"/>
</dbReference>
<dbReference type="AlphaFoldDB" id="A0A8C5GXA4"/>
<evidence type="ECO:0000313" key="3">
    <source>
        <dbReference type="Ensembl" id="ENSGWIP00000036797.1"/>
    </source>
</evidence>
<dbReference type="InterPro" id="IPR008271">
    <property type="entry name" value="Ser/Thr_kinase_AS"/>
</dbReference>
<dbReference type="SUPFAM" id="SSF56112">
    <property type="entry name" value="Protein kinase-like (PK-like)"/>
    <property type="match status" value="1"/>
</dbReference>
<dbReference type="GO" id="GO:0044773">
    <property type="term" value="P:mitotic DNA damage checkpoint signaling"/>
    <property type="evidence" value="ECO:0007669"/>
    <property type="project" value="TreeGrafter"/>
</dbReference>
<dbReference type="InterPro" id="IPR011009">
    <property type="entry name" value="Kinase-like_dom_sf"/>
</dbReference>
<proteinExistence type="predicted"/>
<evidence type="ECO:0000313" key="4">
    <source>
        <dbReference type="Proteomes" id="UP000694680"/>
    </source>
</evidence>
<accession>A0A8C5GXA4</accession>
<feature type="region of interest" description="Disordered" evidence="1">
    <location>
        <begin position="256"/>
        <end position="357"/>
    </location>
</feature>
<dbReference type="GeneID" id="114478644"/>
<protein>
    <submittedName>
        <fullName evidence="3">Spindle assembly checkpoint kinase-like</fullName>
    </submittedName>
</protein>
<name>A0A8C5GXA4_GOUWI</name>
<dbReference type="CDD" id="cd00180">
    <property type="entry name" value="PKc"/>
    <property type="match status" value="1"/>
</dbReference>
<dbReference type="Ensembl" id="ENSGWIT00000040088.1">
    <property type="protein sequence ID" value="ENSGWIP00000036797.1"/>
    <property type="gene ID" value="ENSGWIG00000018925.1"/>
</dbReference>
<dbReference type="OrthoDB" id="4062651at2759"/>
<reference evidence="3" key="2">
    <citation type="submission" date="2025-08" db="UniProtKB">
        <authorList>
            <consortium name="Ensembl"/>
        </authorList>
    </citation>
    <scope>IDENTIFICATION</scope>
</reference>